<dbReference type="EMBL" id="KL363973">
    <property type="protein sequence ID" value="KFD44982.1"/>
    <property type="molecule type" value="Genomic_DNA"/>
</dbReference>
<gene>
    <name evidence="1" type="ORF">M513_14141</name>
</gene>
<feature type="non-terminal residue" evidence="1">
    <location>
        <position position="68"/>
    </location>
</feature>
<name>A0A085LJ36_9BILA</name>
<sequence>MAESVQRAKLQKQLLIFEIIKILGFMLAEKAHFSMEGNDIDYKYAFVNIYRKRAMKAVIFVAVLLVAL</sequence>
<proteinExistence type="predicted"/>
<dbReference type="Proteomes" id="UP000030764">
    <property type="component" value="Unassembled WGS sequence"/>
</dbReference>
<evidence type="ECO:0000313" key="2">
    <source>
        <dbReference type="Proteomes" id="UP000030764"/>
    </source>
</evidence>
<keyword evidence="2" id="KW-1185">Reference proteome</keyword>
<evidence type="ECO:0000313" key="1">
    <source>
        <dbReference type="EMBL" id="KFD44982.1"/>
    </source>
</evidence>
<organism evidence="1 2">
    <name type="scientific">Trichuris suis</name>
    <name type="common">pig whipworm</name>
    <dbReference type="NCBI Taxonomy" id="68888"/>
    <lineage>
        <taxon>Eukaryota</taxon>
        <taxon>Metazoa</taxon>
        <taxon>Ecdysozoa</taxon>
        <taxon>Nematoda</taxon>
        <taxon>Enoplea</taxon>
        <taxon>Dorylaimia</taxon>
        <taxon>Trichinellida</taxon>
        <taxon>Trichuridae</taxon>
        <taxon>Trichuris</taxon>
    </lineage>
</organism>
<reference evidence="1 2" key="1">
    <citation type="journal article" date="2014" name="Nat. Genet.">
        <title>Genome and transcriptome of the porcine whipworm Trichuris suis.</title>
        <authorList>
            <person name="Jex A.R."/>
            <person name="Nejsum P."/>
            <person name="Schwarz E.M."/>
            <person name="Hu L."/>
            <person name="Young N.D."/>
            <person name="Hall R.S."/>
            <person name="Korhonen P.K."/>
            <person name="Liao S."/>
            <person name="Thamsborg S."/>
            <person name="Xia J."/>
            <person name="Xu P."/>
            <person name="Wang S."/>
            <person name="Scheerlinck J.P."/>
            <person name="Hofmann A."/>
            <person name="Sternberg P.W."/>
            <person name="Wang J."/>
            <person name="Gasser R.B."/>
        </authorList>
    </citation>
    <scope>NUCLEOTIDE SEQUENCE [LARGE SCALE GENOMIC DNA]</scope>
    <source>
        <strain evidence="1">DCEP-RM93M</strain>
    </source>
</reference>
<protein>
    <submittedName>
        <fullName evidence="1">Uncharacterized protein</fullName>
    </submittedName>
</protein>
<dbReference type="AlphaFoldDB" id="A0A085LJ36"/>
<accession>A0A085LJ36</accession>